<reference evidence="4 5" key="1">
    <citation type="submission" date="2016-10" db="EMBL/GenBank/DDBJ databases">
        <authorList>
            <person name="de Groot N.N."/>
        </authorList>
    </citation>
    <scope>NUCLEOTIDE SEQUENCE [LARGE SCALE GENOMIC DNA]</scope>
    <source>
        <strain evidence="4 5">DSM 21019</strain>
    </source>
</reference>
<dbReference type="AlphaFoldDB" id="A0A1I6G6S0"/>
<protein>
    <submittedName>
        <fullName evidence="4">Ig-like domain-containing protein</fullName>
    </submittedName>
</protein>
<dbReference type="OrthoDB" id="9809989at2"/>
<evidence type="ECO:0000313" key="4">
    <source>
        <dbReference type="EMBL" id="SFR37898.1"/>
    </source>
</evidence>
<dbReference type="RefSeq" id="WP_092981652.1">
    <property type="nucleotide sequence ID" value="NZ_FOYQ01000001.1"/>
</dbReference>
<keyword evidence="5" id="KW-1185">Reference proteome</keyword>
<name>A0A1I6G6S0_9FLAO</name>
<organism evidence="4 5">
    <name type="scientific">Robiginitalea myxolifaciens</name>
    <dbReference type="NCBI Taxonomy" id="400055"/>
    <lineage>
        <taxon>Bacteria</taxon>
        <taxon>Pseudomonadati</taxon>
        <taxon>Bacteroidota</taxon>
        <taxon>Flavobacteriia</taxon>
        <taxon>Flavobacteriales</taxon>
        <taxon>Flavobacteriaceae</taxon>
        <taxon>Robiginitalea</taxon>
    </lineage>
</organism>
<dbReference type="STRING" id="400055.SAMN04490243_1326"/>
<feature type="domain" description="SbsA Ig-like" evidence="3">
    <location>
        <begin position="36"/>
        <end position="138"/>
    </location>
</feature>
<keyword evidence="1" id="KW-0732">Signal</keyword>
<dbReference type="Proteomes" id="UP000199534">
    <property type="component" value="Unassembled WGS sequence"/>
</dbReference>
<evidence type="ECO:0000256" key="1">
    <source>
        <dbReference type="ARBA" id="ARBA00022729"/>
    </source>
</evidence>
<proteinExistence type="predicted"/>
<evidence type="ECO:0000256" key="2">
    <source>
        <dbReference type="SAM" id="MobiDB-lite"/>
    </source>
</evidence>
<dbReference type="EMBL" id="FOYQ01000001">
    <property type="protein sequence ID" value="SFR37898.1"/>
    <property type="molecule type" value="Genomic_DNA"/>
</dbReference>
<gene>
    <name evidence="4" type="ORF">SAMN04490243_1326</name>
</gene>
<dbReference type="Pfam" id="PF13205">
    <property type="entry name" value="Big_5"/>
    <property type="match status" value="1"/>
</dbReference>
<dbReference type="InterPro" id="IPR032812">
    <property type="entry name" value="SbsA_Ig"/>
</dbReference>
<feature type="region of interest" description="Disordered" evidence="2">
    <location>
        <begin position="27"/>
        <end position="49"/>
    </location>
</feature>
<sequence>MLPIFRRTLSLIFGLVILIALSQCGRRGNPTGGPKDETPPVLLRSEPNQGTTNFDASRIRLYFDEYIKLEKSDEQLIISPPMEYAPELSPLGGTSKYVEVRIKDTLKPETTYTLNFGQSVVDNNEGNPYNLLTYVFSTGDYLDSLELTGVVSDAYERSAKSFISVMLYALDSTYSDSLIYKKPPYYLTNTLDSAVIFQLKNLKAGAYRLIAIKDEARNNIFNPRADQIGFVADTVMVPSDTTYLLRMFREIPAYEAARPSFAASNRILFGYFGGKAPEVELLTPLPDSVRTLLRPVPGKDSLNFWFTPMEVDSLIFTVNSPEPRVFRDSLGNEESLIVRDTFSIKPTKSDPDSLLLQWNKRGEVVPIDSLFVSATVPLAAVDSSRFRLVDQDTLPVDFTLTLDTLKNRVNVNFEKELNRQYSLEILPGGITDFFASQNDTINTRWAVGNAADYGTLRFTLAGAVTYPVILELTNSRNELARRLIQEEAGEITFAWLRPDTYRLRVIFDENGNGRWDTGNFLERRQPENVLHFPRPIEMRANWDNREVFTIRE</sequence>
<evidence type="ECO:0000313" key="5">
    <source>
        <dbReference type="Proteomes" id="UP000199534"/>
    </source>
</evidence>
<evidence type="ECO:0000259" key="3">
    <source>
        <dbReference type="Pfam" id="PF13205"/>
    </source>
</evidence>
<accession>A0A1I6G6S0</accession>